<evidence type="ECO:0000256" key="2">
    <source>
        <dbReference type="ARBA" id="ARBA00022741"/>
    </source>
</evidence>
<evidence type="ECO:0000256" key="3">
    <source>
        <dbReference type="ARBA" id="ARBA00022840"/>
    </source>
</evidence>
<protein>
    <recommendedName>
        <fullName evidence="6">Tubulin-tyrosine ligase</fullName>
    </recommendedName>
</protein>
<evidence type="ECO:0000313" key="4">
    <source>
        <dbReference type="EMBL" id="KAE9526245.1"/>
    </source>
</evidence>
<dbReference type="PANTHER" id="PTHR12241:SF161">
    <property type="entry name" value="TUBULIN POLYGLUTAMYLASE TTLL6"/>
    <property type="match status" value="1"/>
</dbReference>
<gene>
    <name evidence="4" type="ORF">AGLY_013876</name>
</gene>
<comment type="caution">
    <text evidence="4">The sequence shown here is derived from an EMBL/GenBank/DDBJ whole genome shotgun (WGS) entry which is preliminary data.</text>
</comment>
<evidence type="ECO:0000256" key="1">
    <source>
        <dbReference type="ARBA" id="ARBA00022598"/>
    </source>
</evidence>
<dbReference type="GO" id="GO:0070740">
    <property type="term" value="F:tubulin-glutamic acid ligase activity"/>
    <property type="evidence" value="ECO:0007669"/>
    <property type="project" value="TreeGrafter"/>
</dbReference>
<dbReference type="Pfam" id="PF03133">
    <property type="entry name" value="TTL"/>
    <property type="match status" value="1"/>
</dbReference>
<dbReference type="Gene3D" id="3.30.470.20">
    <property type="entry name" value="ATP-grasp fold, B domain"/>
    <property type="match status" value="1"/>
</dbReference>
<dbReference type="AlphaFoldDB" id="A0A6G0T7H2"/>
<dbReference type="PANTHER" id="PTHR12241">
    <property type="entry name" value="TUBULIN POLYGLUTAMYLASE"/>
    <property type="match status" value="1"/>
</dbReference>
<evidence type="ECO:0008006" key="6">
    <source>
        <dbReference type="Google" id="ProtNLM"/>
    </source>
</evidence>
<dbReference type="OrthoDB" id="202825at2759"/>
<keyword evidence="2" id="KW-0547">Nucleotide-binding</keyword>
<name>A0A6G0T7H2_APHGL</name>
<evidence type="ECO:0000313" key="5">
    <source>
        <dbReference type="Proteomes" id="UP000475862"/>
    </source>
</evidence>
<accession>A0A6G0T7H2</accession>
<keyword evidence="5" id="KW-1185">Reference proteome</keyword>
<dbReference type="GO" id="GO:0036064">
    <property type="term" value="C:ciliary basal body"/>
    <property type="evidence" value="ECO:0007669"/>
    <property type="project" value="TreeGrafter"/>
</dbReference>
<dbReference type="EMBL" id="VYZN01000055">
    <property type="protein sequence ID" value="KAE9526245.1"/>
    <property type="molecule type" value="Genomic_DNA"/>
</dbReference>
<dbReference type="Proteomes" id="UP000475862">
    <property type="component" value="Unassembled WGS sequence"/>
</dbReference>
<sequence>MEKTISVQQITEEKNIIQKKAAICLQNCNYSIVHDVAISMGMHIVKPEESWDLWWCNIPMDIKKAKHLKKYQKTNHFLGMSEICRKDSLARNLNTMAISFRDDYNFYPMTWYLPSDYTKFQTYISQHKNSTYIVKPTTGSRGTGIYITKSPKKINKYEHMICQLYISKPLLLDGYKFDMRVYTLIASCDPLKIYVYNDGLVRLATEPYETPTQNNVNDRYMHLTNYSVNKCNKMYIDNELFGSKRRITTLSNWLHTEGYDDKKIWNEIDDVIIKTIILAYPFVNRTYQTCFSGHKYTPACFEILGFDILLDENCKPYLLEVNHSPDFHTDTSIDKIVKRELLIDTFNLLQLNKTLKKFVSGEEKWKTQQQTINADKNVYKQRTLRCKENFERQNNLWESKNMGNYRLVFSEKNAHLYKHYFYCNESAIYRHTRRTSLHQESEK</sequence>
<keyword evidence="3" id="KW-0067">ATP-binding</keyword>
<dbReference type="GO" id="GO:0000226">
    <property type="term" value="P:microtubule cytoskeleton organization"/>
    <property type="evidence" value="ECO:0007669"/>
    <property type="project" value="TreeGrafter"/>
</dbReference>
<organism evidence="4 5">
    <name type="scientific">Aphis glycines</name>
    <name type="common">Soybean aphid</name>
    <dbReference type="NCBI Taxonomy" id="307491"/>
    <lineage>
        <taxon>Eukaryota</taxon>
        <taxon>Metazoa</taxon>
        <taxon>Ecdysozoa</taxon>
        <taxon>Arthropoda</taxon>
        <taxon>Hexapoda</taxon>
        <taxon>Insecta</taxon>
        <taxon>Pterygota</taxon>
        <taxon>Neoptera</taxon>
        <taxon>Paraneoptera</taxon>
        <taxon>Hemiptera</taxon>
        <taxon>Sternorrhyncha</taxon>
        <taxon>Aphidomorpha</taxon>
        <taxon>Aphidoidea</taxon>
        <taxon>Aphididae</taxon>
        <taxon>Aphidini</taxon>
        <taxon>Aphis</taxon>
        <taxon>Aphis</taxon>
    </lineage>
</organism>
<reference evidence="4 5" key="1">
    <citation type="submission" date="2019-08" db="EMBL/GenBank/DDBJ databases">
        <title>The genome of the soybean aphid Biotype 1, its phylome, world population structure and adaptation to the North American continent.</title>
        <authorList>
            <person name="Giordano R."/>
            <person name="Donthu R.K."/>
            <person name="Hernandez A.G."/>
            <person name="Wright C.L."/>
            <person name="Zimin A.V."/>
        </authorList>
    </citation>
    <scope>NUCLEOTIDE SEQUENCE [LARGE SCALE GENOMIC DNA]</scope>
    <source>
        <tissue evidence="4">Whole aphids</tissue>
    </source>
</reference>
<dbReference type="PROSITE" id="PS51221">
    <property type="entry name" value="TTL"/>
    <property type="match status" value="1"/>
</dbReference>
<keyword evidence="1" id="KW-0436">Ligase</keyword>
<proteinExistence type="predicted"/>
<dbReference type="GO" id="GO:0005524">
    <property type="term" value="F:ATP binding"/>
    <property type="evidence" value="ECO:0007669"/>
    <property type="project" value="UniProtKB-KW"/>
</dbReference>
<dbReference type="InterPro" id="IPR004344">
    <property type="entry name" value="TTL/TTLL_fam"/>
</dbReference>
<dbReference type="SUPFAM" id="SSF56059">
    <property type="entry name" value="Glutathione synthetase ATP-binding domain-like"/>
    <property type="match status" value="1"/>
</dbReference>
<dbReference type="GO" id="GO:0015631">
    <property type="term" value="F:tubulin binding"/>
    <property type="evidence" value="ECO:0007669"/>
    <property type="project" value="TreeGrafter"/>
</dbReference>